<dbReference type="InterPro" id="IPR036104">
    <property type="entry name" value="BFN_sf"/>
</dbReference>
<dbReference type="PROSITE" id="PS50151">
    <property type="entry name" value="UVR"/>
    <property type="match status" value="1"/>
</dbReference>
<feature type="region of interest" description="Disordered" evidence="1">
    <location>
        <begin position="140"/>
        <end position="160"/>
    </location>
</feature>
<dbReference type="Gene3D" id="3.10.690.10">
    <property type="entry name" value="Bifunctional nuclease domain"/>
    <property type="match status" value="1"/>
</dbReference>
<reference evidence="4" key="1">
    <citation type="submission" date="2019-08" db="EMBL/GenBank/DDBJ databases">
        <authorList>
            <person name="Kucharzyk K."/>
            <person name="Murdoch R.W."/>
            <person name="Higgins S."/>
            <person name="Loffler F."/>
        </authorList>
    </citation>
    <scope>NUCLEOTIDE SEQUENCE</scope>
</reference>
<evidence type="ECO:0000313" key="4">
    <source>
        <dbReference type="EMBL" id="MPM22404.1"/>
    </source>
</evidence>
<dbReference type="Pfam" id="PF02577">
    <property type="entry name" value="BFN_dom"/>
    <property type="match status" value="1"/>
</dbReference>
<evidence type="ECO:0000259" key="3">
    <source>
        <dbReference type="PROSITE" id="PS51658"/>
    </source>
</evidence>
<dbReference type="SUPFAM" id="SSF103256">
    <property type="entry name" value="Hypothetical protein TM0160"/>
    <property type="match status" value="1"/>
</dbReference>
<evidence type="ECO:0008006" key="5">
    <source>
        <dbReference type="Google" id="ProtNLM"/>
    </source>
</evidence>
<dbReference type="EMBL" id="VSSQ01003805">
    <property type="protein sequence ID" value="MPM22404.1"/>
    <property type="molecule type" value="Genomic_DNA"/>
</dbReference>
<name>A0A644Y8F6_9ZZZZ</name>
<organism evidence="4">
    <name type="scientific">bioreactor metagenome</name>
    <dbReference type="NCBI Taxonomy" id="1076179"/>
    <lineage>
        <taxon>unclassified sequences</taxon>
        <taxon>metagenomes</taxon>
        <taxon>ecological metagenomes</taxon>
    </lineage>
</organism>
<dbReference type="InterPro" id="IPR001943">
    <property type="entry name" value="UVR_dom"/>
</dbReference>
<dbReference type="AlphaFoldDB" id="A0A644Y8F6"/>
<evidence type="ECO:0000256" key="1">
    <source>
        <dbReference type="SAM" id="MobiDB-lite"/>
    </source>
</evidence>
<sequence length="195" mass="22121">MEKVELEISGISYSYSQSGAYTLILSESGGRRKLPIIIGQFEAQSIAIEMEKMKPTRPLTHDLFRSFAQSFNIKLNEVFIHKFEEGVFHSLLVFEKENQIHTIDSRTSDAVALAIRFNCPIYTSEEILNEVGVIFDEQSADTPEEEDDMPESPKGHSSGLASLTLDELESMLNEAIENEDFELASQIRDEINRRK</sequence>
<proteinExistence type="predicted"/>
<dbReference type="InterPro" id="IPR003729">
    <property type="entry name" value="Bi_nuclease_dom"/>
</dbReference>
<dbReference type="GO" id="GO:0004518">
    <property type="term" value="F:nuclease activity"/>
    <property type="evidence" value="ECO:0007669"/>
    <property type="project" value="InterPro"/>
</dbReference>
<gene>
    <name evidence="4" type="ORF">SDC9_68857</name>
</gene>
<dbReference type="PROSITE" id="PS51658">
    <property type="entry name" value="BFN"/>
    <property type="match status" value="1"/>
</dbReference>
<feature type="domain" description="BFN" evidence="3">
    <location>
        <begin position="3"/>
        <end position="135"/>
    </location>
</feature>
<dbReference type="PANTHER" id="PTHR15160">
    <property type="entry name" value="VON HIPPEL-LINDAU PROTEIN"/>
    <property type="match status" value="1"/>
</dbReference>
<accession>A0A644Y8F6</accession>
<comment type="caution">
    <text evidence="4">The sequence shown here is derived from an EMBL/GenBank/DDBJ whole genome shotgun (WGS) entry which is preliminary data.</text>
</comment>
<feature type="compositionally biased region" description="Acidic residues" evidence="1">
    <location>
        <begin position="140"/>
        <end position="150"/>
    </location>
</feature>
<evidence type="ECO:0000259" key="2">
    <source>
        <dbReference type="PROSITE" id="PS50151"/>
    </source>
</evidence>
<dbReference type="Pfam" id="PF02151">
    <property type="entry name" value="UVR"/>
    <property type="match status" value="1"/>
</dbReference>
<protein>
    <recommendedName>
        <fullName evidence="5">BFN domain-containing protein</fullName>
    </recommendedName>
</protein>
<feature type="domain" description="UVR" evidence="2">
    <location>
        <begin position="162"/>
        <end position="195"/>
    </location>
</feature>
<dbReference type="PANTHER" id="PTHR15160:SF1">
    <property type="entry name" value="VON HIPPEL-LINDAU DISEASE TUMOR SUPPRESSOR"/>
    <property type="match status" value="1"/>
</dbReference>